<dbReference type="SMART" id="SM00388">
    <property type="entry name" value="HisKA"/>
    <property type="match status" value="1"/>
</dbReference>
<comment type="subcellular location">
    <subcellularLocation>
        <location evidence="2">Cell membrane</location>
        <topology evidence="2">Multi-pass membrane protein</topology>
    </subcellularLocation>
</comment>
<dbReference type="PROSITE" id="PS50885">
    <property type="entry name" value="HAMP"/>
    <property type="match status" value="1"/>
</dbReference>
<keyword evidence="12" id="KW-0902">Two-component regulatory system</keyword>
<evidence type="ECO:0000256" key="3">
    <source>
        <dbReference type="ARBA" id="ARBA00012438"/>
    </source>
</evidence>
<evidence type="ECO:0000256" key="7">
    <source>
        <dbReference type="ARBA" id="ARBA00022692"/>
    </source>
</evidence>
<dbReference type="Pfam" id="PF00512">
    <property type="entry name" value="HisKA"/>
    <property type="match status" value="1"/>
</dbReference>
<proteinExistence type="predicted"/>
<dbReference type="OrthoDB" id="9786919at2"/>
<evidence type="ECO:0000256" key="1">
    <source>
        <dbReference type="ARBA" id="ARBA00000085"/>
    </source>
</evidence>
<dbReference type="SUPFAM" id="SSF47384">
    <property type="entry name" value="Homodimeric domain of signal transducing histidine kinase"/>
    <property type="match status" value="1"/>
</dbReference>
<dbReference type="AlphaFoldDB" id="A0A0U5BA46"/>
<dbReference type="InterPro" id="IPR005467">
    <property type="entry name" value="His_kinase_dom"/>
</dbReference>
<dbReference type="GO" id="GO:0005886">
    <property type="term" value="C:plasma membrane"/>
    <property type="evidence" value="ECO:0007669"/>
    <property type="project" value="UniProtKB-SubCell"/>
</dbReference>
<protein>
    <recommendedName>
        <fullName evidence="3">histidine kinase</fullName>
        <ecNumber evidence="3">2.7.13.3</ecNumber>
    </recommendedName>
</protein>
<dbReference type="GO" id="GO:0000155">
    <property type="term" value="F:phosphorelay sensor kinase activity"/>
    <property type="evidence" value="ECO:0007669"/>
    <property type="project" value="InterPro"/>
</dbReference>
<dbReference type="InterPro" id="IPR050428">
    <property type="entry name" value="TCS_sensor_his_kinase"/>
</dbReference>
<dbReference type="Proteomes" id="UP000217696">
    <property type="component" value="Chromosome"/>
</dbReference>
<dbReference type="EMBL" id="AP017312">
    <property type="protein sequence ID" value="BAU27079.1"/>
    <property type="molecule type" value="Genomic_DNA"/>
</dbReference>
<evidence type="ECO:0000256" key="11">
    <source>
        <dbReference type="ARBA" id="ARBA00022989"/>
    </source>
</evidence>
<dbReference type="SMART" id="SM00304">
    <property type="entry name" value="HAMP"/>
    <property type="match status" value="1"/>
</dbReference>
<dbReference type="PANTHER" id="PTHR45436:SF5">
    <property type="entry name" value="SENSOR HISTIDINE KINASE TRCS"/>
    <property type="match status" value="1"/>
</dbReference>
<keyword evidence="15" id="KW-1185">Reference proteome</keyword>
<evidence type="ECO:0000313" key="14">
    <source>
        <dbReference type="EMBL" id="BAU27079.1"/>
    </source>
</evidence>
<evidence type="ECO:0000313" key="15">
    <source>
        <dbReference type="Proteomes" id="UP000217696"/>
    </source>
</evidence>
<keyword evidence="13" id="KW-0472">Membrane</keyword>
<keyword evidence="7" id="KW-0812">Transmembrane</keyword>
<dbReference type="Gene3D" id="1.10.287.130">
    <property type="match status" value="1"/>
</dbReference>
<keyword evidence="5" id="KW-0597">Phosphoprotein</keyword>
<organism evidence="14 15">
    <name type="scientific">Aneurinibacillus soli</name>
    <dbReference type="NCBI Taxonomy" id="1500254"/>
    <lineage>
        <taxon>Bacteria</taxon>
        <taxon>Bacillati</taxon>
        <taxon>Bacillota</taxon>
        <taxon>Bacilli</taxon>
        <taxon>Bacillales</taxon>
        <taxon>Paenibacillaceae</taxon>
        <taxon>Aneurinibacillus group</taxon>
        <taxon>Aneurinibacillus</taxon>
    </lineage>
</organism>
<name>A0A0U5BA46_9BACL</name>
<dbReference type="InterPro" id="IPR036890">
    <property type="entry name" value="HATPase_C_sf"/>
</dbReference>
<dbReference type="PROSITE" id="PS50109">
    <property type="entry name" value="HIS_KIN"/>
    <property type="match status" value="1"/>
</dbReference>
<dbReference type="SMART" id="SM00387">
    <property type="entry name" value="HATPase_c"/>
    <property type="match status" value="1"/>
</dbReference>
<dbReference type="FunFam" id="1.10.287.130:FF:000001">
    <property type="entry name" value="Two-component sensor histidine kinase"/>
    <property type="match status" value="1"/>
</dbReference>
<dbReference type="EC" id="2.7.13.3" evidence="3"/>
<dbReference type="Gene3D" id="3.30.565.10">
    <property type="entry name" value="Histidine kinase-like ATPase, C-terminal domain"/>
    <property type="match status" value="1"/>
</dbReference>
<evidence type="ECO:0000256" key="6">
    <source>
        <dbReference type="ARBA" id="ARBA00022679"/>
    </source>
</evidence>
<dbReference type="RefSeq" id="WP_096464133.1">
    <property type="nucleotide sequence ID" value="NZ_AP017312.1"/>
</dbReference>
<evidence type="ECO:0000256" key="9">
    <source>
        <dbReference type="ARBA" id="ARBA00022777"/>
    </source>
</evidence>
<evidence type="ECO:0000256" key="8">
    <source>
        <dbReference type="ARBA" id="ARBA00022741"/>
    </source>
</evidence>
<keyword evidence="11" id="KW-1133">Transmembrane helix</keyword>
<dbReference type="PRINTS" id="PR00344">
    <property type="entry name" value="BCTRLSENSOR"/>
</dbReference>
<dbReference type="InterPro" id="IPR004358">
    <property type="entry name" value="Sig_transdc_His_kin-like_C"/>
</dbReference>
<sequence length="466" mass="53253">MYKKWTPRSLTSRLAFLFTIAMVFFLLIMNLFVYWATMQLVYRHQHQLLQSKADVITNEISEDLSTHSKLNQVHLRQMLSKFVNEYQAVSLFTGDGTEIITIRGPRWRPESISDIAKVFEPESYFIIQMRAFREDRTFSVPGFAKPLRLEMLEDAKPLNHFIRTLLLILGTASVGAIMISGVGGYVLSRLGLRPLNRLMTEIYEMKAASLSPRLSLQSTAQEITALTDAFNGLLDRIEAALAKQKQFVSDASHELRTPLTIIDGYLRLLDRWGKDEVEIREEAIQAMKQECGRLFHLVDDLLLLAKLEEGTASAEILEVQDLEPLLEEVQQAWSSAFPAHLKLVCEWEDSLVIAMDREKFRRLLDIFLDNARKYTDEGEVRLKAYKQENQVHIIVEDTGIGIDEKEIPFLFERFYRVDKSRNRQKGGSGLGLAIAKTIIEMHRGEVTVCRTDQGGTAIHIVLPSYG</sequence>
<dbReference type="SUPFAM" id="SSF55874">
    <property type="entry name" value="ATPase domain of HSP90 chaperone/DNA topoisomerase II/histidine kinase"/>
    <property type="match status" value="1"/>
</dbReference>
<dbReference type="PANTHER" id="PTHR45436">
    <property type="entry name" value="SENSOR HISTIDINE KINASE YKOH"/>
    <property type="match status" value="1"/>
</dbReference>
<dbReference type="Gene3D" id="6.10.340.10">
    <property type="match status" value="1"/>
</dbReference>
<dbReference type="InterPro" id="IPR003660">
    <property type="entry name" value="HAMP_dom"/>
</dbReference>
<dbReference type="GO" id="GO:0005524">
    <property type="term" value="F:ATP binding"/>
    <property type="evidence" value="ECO:0007669"/>
    <property type="project" value="UniProtKB-KW"/>
</dbReference>
<evidence type="ECO:0000256" key="10">
    <source>
        <dbReference type="ARBA" id="ARBA00022840"/>
    </source>
</evidence>
<dbReference type="KEGG" id="asoc:CB4_01248"/>
<dbReference type="Pfam" id="PF00672">
    <property type="entry name" value="HAMP"/>
    <property type="match status" value="1"/>
</dbReference>
<comment type="catalytic activity">
    <reaction evidence="1">
        <text>ATP + protein L-histidine = ADP + protein N-phospho-L-histidine.</text>
        <dbReference type="EC" id="2.7.13.3"/>
    </reaction>
</comment>
<evidence type="ECO:0000256" key="5">
    <source>
        <dbReference type="ARBA" id="ARBA00022553"/>
    </source>
</evidence>
<dbReference type="InterPro" id="IPR003661">
    <property type="entry name" value="HisK_dim/P_dom"/>
</dbReference>
<dbReference type="Pfam" id="PF02518">
    <property type="entry name" value="HATPase_c"/>
    <property type="match status" value="1"/>
</dbReference>
<dbReference type="InterPro" id="IPR003594">
    <property type="entry name" value="HATPase_dom"/>
</dbReference>
<evidence type="ECO:0000256" key="4">
    <source>
        <dbReference type="ARBA" id="ARBA00022475"/>
    </source>
</evidence>
<evidence type="ECO:0000256" key="13">
    <source>
        <dbReference type="ARBA" id="ARBA00023136"/>
    </source>
</evidence>
<dbReference type="CDD" id="cd00082">
    <property type="entry name" value="HisKA"/>
    <property type="match status" value="1"/>
</dbReference>
<gene>
    <name evidence="14" type="primary">arlS_2</name>
    <name evidence="14" type="ORF">CB4_01248</name>
</gene>
<keyword evidence="9 14" id="KW-0418">Kinase</keyword>
<keyword evidence="8" id="KW-0547">Nucleotide-binding</keyword>
<accession>A0A0U5BA46</accession>
<reference evidence="14 15" key="1">
    <citation type="submission" date="2015-12" db="EMBL/GenBank/DDBJ databases">
        <title>Genome sequence of Aneurinibacillus soli.</title>
        <authorList>
            <person name="Lee J.S."/>
            <person name="Lee K.C."/>
            <person name="Kim K.K."/>
            <person name="Lee B.W."/>
        </authorList>
    </citation>
    <scope>NUCLEOTIDE SEQUENCE [LARGE SCALE GENOMIC DNA]</scope>
    <source>
        <strain evidence="14 15">CB4</strain>
    </source>
</reference>
<keyword evidence="4" id="KW-1003">Cell membrane</keyword>
<keyword evidence="10" id="KW-0067">ATP-binding</keyword>
<keyword evidence="6 14" id="KW-0808">Transferase</keyword>
<dbReference type="InterPro" id="IPR036097">
    <property type="entry name" value="HisK_dim/P_sf"/>
</dbReference>
<evidence type="ECO:0000256" key="2">
    <source>
        <dbReference type="ARBA" id="ARBA00004651"/>
    </source>
</evidence>
<evidence type="ECO:0000256" key="12">
    <source>
        <dbReference type="ARBA" id="ARBA00023012"/>
    </source>
</evidence>
<dbReference type="CDD" id="cd00075">
    <property type="entry name" value="HATPase"/>
    <property type="match status" value="1"/>
</dbReference>
<dbReference type="FunFam" id="3.30.565.10:FF:000006">
    <property type="entry name" value="Sensor histidine kinase WalK"/>
    <property type="match status" value="1"/>
</dbReference>